<gene>
    <name evidence="8" type="ORF">GRF29_216g1166008</name>
</gene>
<name>A0AAN6LRI8_9PLEO</name>
<dbReference type="InterPro" id="IPR023827">
    <property type="entry name" value="Peptidase_S8_Asp-AS"/>
</dbReference>
<dbReference type="InterPro" id="IPR050131">
    <property type="entry name" value="Peptidase_S8_subtilisin-like"/>
</dbReference>
<keyword evidence="4 5" id="KW-0720">Serine protease</keyword>
<evidence type="ECO:0000256" key="1">
    <source>
        <dbReference type="ARBA" id="ARBA00011073"/>
    </source>
</evidence>
<dbReference type="SUPFAM" id="SSF48452">
    <property type="entry name" value="TPR-like"/>
    <property type="match status" value="1"/>
</dbReference>
<dbReference type="Gene3D" id="1.25.40.10">
    <property type="entry name" value="Tetratricopeptide repeat domain"/>
    <property type="match status" value="1"/>
</dbReference>
<keyword evidence="2 5" id="KW-0645">Protease</keyword>
<dbReference type="Pfam" id="PF00082">
    <property type="entry name" value="Peptidase_S8"/>
    <property type="match status" value="1"/>
</dbReference>
<dbReference type="PROSITE" id="PS00138">
    <property type="entry name" value="SUBTILASE_SER"/>
    <property type="match status" value="1"/>
</dbReference>
<feature type="active site" description="Charge relay system" evidence="5">
    <location>
        <position position="444"/>
    </location>
</feature>
<dbReference type="AlphaFoldDB" id="A0AAN6LRI8"/>
<dbReference type="InterPro" id="IPR011990">
    <property type="entry name" value="TPR-like_helical_dom_sf"/>
</dbReference>
<evidence type="ECO:0000256" key="3">
    <source>
        <dbReference type="ARBA" id="ARBA00022801"/>
    </source>
</evidence>
<reference evidence="8 9" key="1">
    <citation type="submission" date="2021-02" db="EMBL/GenBank/DDBJ databases">
        <title>Genome assembly of Pseudopithomyces chartarum.</title>
        <authorList>
            <person name="Jauregui R."/>
            <person name="Singh J."/>
            <person name="Voisey C."/>
        </authorList>
    </citation>
    <scope>NUCLEOTIDE SEQUENCE [LARGE SCALE GENOMIC DNA]</scope>
    <source>
        <strain evidence="8 9">AGR01</strain>
    </source>
</reference>
<dbReference type="SUPFAM" id="SSF52743">
    <property type="entry name" value="Subtilisin-like"/>
    <property type="match status" value="1"/>
</dbReference>
<feature type="active site" description="Charge relay system" evidence="5">
    <location>
        <position position="616"/>
    </location>
</feature>
<dbReference type="GO" id="GO:0006508">
    <property type="term" value="P:proteolysis"/>
    <property type="evidence" value="ECO:0007669"/>
    <property type="project" value="UniProtKB-KW"/>
</dbReference>
<sequence length="702" mass="80110">MTFDLLTAKEGERFFAEGRFEEALRIFQLLILQVQNGANTKQKILYLHYRYGCCLIKMRKTSQAEQYFEMCLEQHSDMCDTQTIKARTLIRKDLAQSYKENTGSSTDETYVRLLQAQELLDIAWLETKPIANYNADRIILADELFELYTSLGDHTAEQNHLDESKKWYEKGVKYGEDILQLQESVGTHESEMLSIKYRIAFCLHGSWEFRKAAEIYKGLQNHIVERKKSGDMIPDLDFDADMCEMGLTAAESRARVRARLKQVRMISSISIVTDGLRRICHARANWLLVYRRASLLKYLIRWKHRYQTGRDGSGATGLLDCSMPGSWPRRMTKDYIRGEYVDQKELDESNINGRLFDTEEASRDASEIIVSERWMKDFLRFNRMMGQWISGDDAPDIKIALLDTGIDALHPVIQSRWTIKHGKEERYQDFVGDRTEGPIDEDGHGTHCAGSILEAAPRALLYVARVCKNRLSCQRDKDLVKKVTHALYYAINVWHVDVISLSLGMRKLDGRILIQLQEAYKQNIVIFAAAANTGAREDIAFPASEHTVFCIHANDGHAKPANFTPNPDSEYINFSLLGVNVLSTWPESQNSSASYIPGSQIHKHAEGEYKHLTGTSMATPLAAALAANILGYVQDRVEIYDIHPSVVIQKIFKTMSTPDGGYEVLTPWKKFTDRNKGSTSHPFFHAKISEALKNYLIQRDDA</sequence>
<keyword evidence="9" id="KW-1185">Reference proteome</keyword>
<evidence type="ECO:0000259" key="7">
    <source>
        <dbReference type="Pfam" id="PF00082"/>
    </source>
</evidence>
<feature type="active site" description="Charge relay system" evidence="5">
    <location>
        <position position="403"/>
    </location>
</feature>
<protein>
    <recommendedName>
        <fullName evidence="7">Peptidase S8/S53 domain-containing protein</fullName>
    </recommendedName>
</protein>
<dbReference type="InterPro" id="IPR015500">
    <property type="entry name" value="Peptidase_S8_subtilisin-rel"/>
</dbReference>
<dbReference type="InterPro" id="IPR000209">
    <property type="entry name" value="Peptidase_S8/S53_dom"/>
</dbReference>
<dbReference type="PANTHER" id="PTHR43806">
    <property type="entry name" value="PEPTIDASE S8"/>
    <property type="match status" value="1"/>
</dbReference>
<dbReference type="PROSITE" id="PS51892">
    <property type="entry name" value="SUBTILASE"/>
    <property type="match status" value="1"/>
</dbReference>
<organism evidence="8 9">
    <name type="scientific">Pseudopithomyces chartarum</name>
    <dbReference type="NCBI Taxonomy" id="1892770"/>
    <lineage>
        <taxon>Eukaryota</taxon>
        <taxon>Fungi</taxon>
        <taxon>Dikarya</taxon>
        <taxon>Ascomycota</taxon>
        <taxon>Pezizomycotina</taxon>
        <taxon>Dothideomycetes</taxon>
        <taxon>Pleosporomycetidae</taxon>
        <taxon>Pleosporales</taxon>
        <taxon>Massarineae</taxon>
        <taxon>Didymosphaeriaceae</taxon>
        <taxon>Pseudopithomyces</taxon>
    </lineage>
</organism>
<dbReference type="PRINTS" id="PR00723">
    <property type="entry name" value="SUBTILISIN"/>
</dbReference>
<dbReference type="PANTHER" id="PTHR43806:SF11">
    <property type="entry name" value="CEREVISIN-RELATED"/>
    <property type="match status" value="1"/>
</dbReference>
<comment type="caution">
    <text evidence="8">The sequence shown here is derived from an EMBL/GenBank/DDBJ whole genome shotgun (WGS) entry which is preliminary data.</text>
</comment>
<dbReference type="InterPro" id="IPR036852">
    <property type="entry name" value="Peptidase_S8/S53_dom_sf"/>
</dbReference>
<comment type="similarity">
    <text evidence="1 5 6">Belongs to the peptidase S8 family.</text>
</comment>
<dbReference type="GO" id="GO:0004252">
    <property type="term" value="F:serine-type endopeptidase activity"/>
    <property type="evidence" value="ECO:0007669"/>
    <property type="project" value="UniProtKB-UniRule"/>
</dbReference>
<evidence type="ECO:0000256" key="6">
    <source>
        <dbReference type="RuleBase" id="RU003355"/>
    </source>
</evidence>
<accession>A0AAN6LRI8</accession>
<dbReference type="Gene3D" id="3.40.50.200">
    <property type="entry name" value="Peptidase S8/S53 domain"/>
    <property type="match status" value="1"/>
</dbReference>
<dbReference type="InterPro" id="IPR023828">
    <property type="entry name" value="Peptidase_S8_Ser-AS"/>
</dbReference>
<evidence type="ECO:0000313" key="8">
    <source>
        <dbReference type="EMBL" id="KAK3197738.1"/>
    </source>
</evidence>
<evidence type="ECO:0000256" key="4">
    <source>
        <dbReference type="ARBA" id="ARBA00022825"/>
    </source>
</evidence>
<evidence type="ECO:0000256" key="2">
    <source>
        <dbReference type="ARBA" id="ARBA00022670"/>
    </source>
</evidence>
<feature type="domain" description="Peptidase S8/S53" evidence="7">
    <location>
        <begin position="396"/>
        <end position="632"/>
    </location>
</feature>
<keyword evidence="3 5" id="KW-0378">Hydrolase</keyword>
<dbReference type="EMBL" id="WVTA01000018">
    <property type="protein sequence ID" value="KAK3197738.1"/>
    <property type="molecule type" value="Genomic_DNA"/>
</dbReference>
<dbReference type="Proteomes" id="UP001280581">
    <property type="component" value="Unassembled WGS sequence"/>
</dbReference>
<evidence type="ECO:0000256" key="5">
    <source>
        <dbReference type="PROSITE-ProRule" id="PRU01240"/>
    </source>
</evidence>
<proteinExistence type="inferred from homology"/>
<evidence type="ECO:0000313" key="9">
    <source>
        <dbReference type="Proteomes" id="UP001280581"/>
    </source>
</evidence>
<dbReference type="PROSITE" id="PS00136">
    <property type="entry name" value="SUBTILASE_ASP"/>
    <property type="match status" value="1"/>
</dbReference>